<gene>
    <name evidence="2" type="ORF">K0O64_07155</name>
</gene>
<evidence type="ECO:0000313" key="3">
    <source>
        <dbReference type="Proteomes" id="UP000825367"/>
    </source>
</evidence>
<dbReference type="InterPro" id="IPR009200">
    <property type="entry name" value="DUF1269_membrane"/>
</dbReference>
<keyword evidence="3" id="KW-1185">Reference proteome</keyword>
<reference evidence="2 3" key="1">
    <citation type="submission" date="2021-07" db="EMBL/GenBank/DDBJ databases">
        <title>Whole genome sequencing of non-tuberculosis mycobacteria type-strains.</title>
        <authorList>
            <person name="Igarashi Y."/>
            <person name="Osugi A."/>
            <person name="Mitarai S."/>
        </authorList>
    </citation>
    <scope>NUCLEOTIDE SEQUENCE [LARGE SCALE GENOMIC DNA]</scope>
    <source>
        <strain evidence="2 3">JCM 16370</strain>
    </source>
</reference>
<evidence type="ECO:0000313" key="2">
    <source>
        <dbReference type="EMBL" id="QYL18293.1"/>
    </source>
</evidence>
<feature type="transmembrane region" description="Helical" evidence="1">
    <location>
        <begin position="76"/>
        <end position="99"/>
    </location>
</feature>
<dbReference type="EMBL" id="CP080333">
    <property type="protein sequence ID" value="QYL18293.1"/>
    <property type="molecule type" value="Genomic_DNA"/>
</dbReference>
<proteinExistence type="predicted"/>
<organism evidence="2 3">
    <name type="scientific">Mycolicibacterium pallens</name>
    <dbReference type="NCBI Taxonomy" id="370524"/>
    <lineage>
        <taxon>Bacteria</taxon>
        <taxon>Bacillati</taxon>
        <taxon>Actinomycetota</taxon>
        <taxon>Actinomycetes</taxon>
        <taxon>Mycobacteriales</taxon>
        <taxon>Mycobacteriaceae</taxon>
        <taxon>Mycolicibacterium</taxon>
    </lineage>
</organism>
<accession>A0ABX8VQD4</accession>
<name>A0ABX8VQD4_9MYCO</name>
<dbReference type="Proteomes" id="UP000825367">
    <property type="component" value="Chromosome"/>
</dbReference>
<sequence length="185" mass="19554">MDDDHELVLVAAYPDVDRAATDFHELEKRIKHGLELRAAALVTKDSEGQPHVLEAHNRHGRVAAGMGAGLGILVGLFLPPVGLAVLVGGAAGAMVGAFAEHELRSGLQREIGGALDVGRGVVIALVYPNGRGPVESTLYRASEIRSVRMDRSTINSLDELVADEMARLSHPPVDPITAGTTDTSR</sequence>
<keyword evidence="1" id="KW-0812">Transmembrane</keyword>
<dbReference type="RefSeq" id="WP_071947135.1">
    <property type="nucleotide sequence ID" value="NZ_BAAAVX010000019.1"/>
</dbReference>
<protein>
    <submittedName>
        <fullName evidence="2">DUF1269 domain-containing protein</fullName>
    </submittedName>
</protein>
<evidence type="ECO:0000256" key="1">
    <source>
        <dbReference type="SAM" id="Phobius"/>
    </source>
</evidence>
<keyword evidence="1" id="KW-1133">Transmembrane helix</keyword>
<dbReference type="Pfam" id="PF06897">
    <property type="entry name" value="DUF1269"/>
    <property type="match status" value="1"/>
</dbReference>
<keyword evidence="1" id="KW-0472">Membrane</keyword>